<dbReference type="PANTHER" id="PTHR35046:SF9">
    <property type="entry name" value="RNA-DIRECTED DNA POLYMERASE"/>
    <property type="match status" value="1"/>
</dbReference>
<accession>A0A072TP37</accession>
<dbReference type="EMBL" id="KL404085">
    <property type="protein sequence ID" value="KEH15325.1"/>
    <property type="molecule type" value="Genomic_DNA"/>
</dbReference>
<sequence>MERLFKYKEVLEEQKVKIVAAKLKKLASIWWENVKRRRKREGKSKIKTWEKMRQKLTQINTNIPKCVMCQGYGHIAIDCVNYKAVTIVNREINNIFEEEREDIHESFEAETMGEPIYDEEYVGTDICEVFKEEGNNDPMNDVEHDPDDIHEVFEKEENEPLYDGECVPFDSGKSLVARRSLQTTTNKEESCLKHNIFHTSKTSQGKVCDIIVNGGSCENVVSNYMVEKLNLPTKERLHPYKLQWLNKDNE</sequence>
<reference evidence="1 3" key="2">
    <citation type="journal article" date="2014" name="BMC Genomics">
        <title>An improved genome release (version Mt4.0) for the model legume Medicago truncatula.</title>
        <authorList>
            <person name="Tang H."/>
            <person name="Krishnakumar V."/>
            <person name="Bidwell S."/>
            <person name="Rosen B."/>
            <person name="Chan A."/>
            <person name="Zhou S."/>
            <person name="Gentzbittel L."/>
            <person name="Childs K.L."/>
            <person name="Yandell M."/>
            <person name="Gundlach H."/>
            <person name="Mayer K.F."/>
            <person name="Schwartz D.C."/>
            <person name="Town C.D."/>
        </authorList>
    </citation>
    <scope>GENOME REANNOTATION</scope>
    <source>
        <strain evidence="1">A17</strain>
        <strain evidence="2 3">cv. Jemalong A17</strain>
    </source>
</reference>
<reference evidence="1 3" key="1">
    <citation type="journal article" date="2011" name="Nature">
        <title>The Medicago genome provides insight into the evolution of rhizobial symbioses.</title>
        <authorList>
            <person name="Young N.D."/>
            <person name="Debelle F."/>
            <person name="Oldroyd G.E."/>
            <person name="Geurts R."/>
            <person name="Cannon S.B."/>
            <person name="Udvardi M.K."/>
            <person name="Benedito V.A."/>
            <person name="Mayer K.F."/>
            <person name="Gouzy J."/>
            <person name="Schoof H."/>
            <person name="Van de Peer Y."/>
            <person name="Proost S."/>
            <person name="Cook D.R."/>
            <person name="Meyers B.C."/>
            <person name="Spannagl M."/>
            <person name="Cheung F."/>
            <person name="De Mita S."/>
            <person name="Krishnakumar V."/>
            <person name="Gundlach H."/>
            <person name="Zhou S."/>
            <person name="Mudge J."/>
            <person name="Bharti A.K."/>
            <person name="Murray J.D."/>
            <person name="Naoumkina M.A."/>
            <person name="Rosen B."/>
            <person name="Silverstein K.A."/>
            <person name="Tang H."/>
            <person name="Rombauts S."/>
            <person name="Zhao P.X."/>
            <person name="Zhou P."/>
            <person name="Barbe V."/>
            <person name="Bardou P."/>
            <person name="Bechner M."/>
            <person name="Bellec A."/>
            <person name="Berger A."/>
            <person name="Berges H."/>
            <person name="Bidwell S."/>
            <person name="Bisseling T."/>
            <person name="Choisne N."/>
            <person name="Couloux A."/>
            <person name="Denny R."/>
            <person name="Deshpande S."/>
            <person name="Dai X."/>
            <person name="Doyle J.J."/>
            <person name="Dudez A.M."/>
            <person name="Farmer A.D."/>
            <person name="Fouteau S."/>
            <person name="Franken C."/>
            <person name="Gibelin C."/>
            <person name="Gish J."/>
            <person name="Goldstein S."/>
            <person name="Gonzalez A.J."/>
            <person name="Green P.J."/>
            <person name="Hallab A."/>
            <person name="Hartog M."/>
            <person name="Hua A."/>
            <person name="Humphray S.J."/>
            <person name="Jeong D.H."/>
            <person name="Jing Y."/>
            <person name="Jocker A."/>
            <person name="Kenton S.M."/>
            <person name="Kim D.J."/>
            <person name="Klee K."/>
            <person name="Lai H."/>
            <person name="Lang C."/>
            <person name="Lin S."/>
            <person name="Macmil S.L."/>
            <person name="Magdelenat G."/>
            <person name="Matthews L."/>
            <person name="McCorrison J."/>
            <person name="Monaghan E.L."/>
            <person name="Mun J.H."/>
            <person name="Najar F.Z."/>
            <person name="Nicholson C."/>
            <person name="Noirot C."/>
            <person name="O'Bleness M."/>
            <person name="Paule C.R."/>
            <person name="Poulain J."/>
            <person name="Prion F."/>
            <person name="Qin B."/>
            <person name="Qu C."/>
            <person name="Retzel E.F."/>
            <person name="Riddle C."/>
            <person name="Sallet E."/>
            <person name="Samain S."/>
            <person name="Samson N."/>
            <person name="Sanders I."/>
            <person name="Saurat O."/>
            <person name="Scarpelli C."/>
            <person name="Schiex T."/>
            <person name="Segurens B."/>
            <person name="Severin A.J."/>
            <person name="Sherrier D.J."/>
            <person name="Shi R."/>
            <person name="Sims S."/>
            <person name="Singer S.R."/>
            <person name="Sinharoy S."/>
            <person name="Sterck L."/>
            <person name="Viollet A."/>
            <person name="Wang B.B."/>
            <person name="Wang K."/>
            <person name="Wang M."/>
            <person name="Wang X."/>
            <person name="Warfsmann J."/>
            <person name="Weissenbach J."/>
            <person name="White D.D."/>
            <person name="White J.D."/>
            <person name="Wiley G.B."/>
            <person name="Wincker P."/>
            <person name="Xing Y."/>
            <person name="Yang L."/>
            <person name="Yao Z."/>
            <person name="Ying F."/>
            <person name="Zhai J."/>
            <person name="Zhou L."/>
            <person name="Zuber A."/>
            <person name="Denarie J."/>
            <person name="Dixon R.A."/>
            <person name="May G.D."/>
            <person name="Schwartz D.C."/>
            <person name="Rogers J."/>
            <person name="Quetier F."/>
            <person name="Town C.D."/>
            <person name="Roe B.A."/>
        </authorList>
    </citation>
    <scope>NUCLEOTIDE SEQUENCE [LARGE SCALE GENOMIC DNA]</scope>
    <source>
        <strain evidence="1">A17</strain>
        <strain evidence="2 3">cv. Jemalong A17</strain>
    </source>
</reference>
<proteinExistence type="predicted"/>
<evidence type="ECO:0000313" key="3">
    <source>
        <dbReference type="Proteomes" id="UP000002051"/>
    </source>
</evidence>
<gene>
    <name evidence="1" type="ORF">MTR_1361s0010</name>
</gene>
<dbReference type="PANTHER" id="PTHR35046">
    <property type="entry name" value="ZINC KNUCKLE (CCHC-TYPE) FAMILY PROTEIN"/>
    <property type="match status" value="1"/>
</dbReference>
<evidence type="ECO:0008006" key="4">
    <source>
        <dbReference type="Google" id="ProtNLM"/>
    </source>
</evidence>
<evidence type="ECO:0000313" key="1">
    <source>
        <dbReference type="EMBL" id="KEH15325.1"/>
    </source>
</evidence>
<dbReference type="Proteomes" id="UP000002051">
    <property type="component" value="Unassembled WGS sequence"/>
</dbReference>
<reference evidence="2" key="3">
    <citation type="submission" date="2015-06" db="UniProtKB">
        <authorList>
            <consortium name="EnsemblPlants"/>
        </authorList>
    </citation>
    <scope>IDENTIFICATION</scope>
    <source>
        <strain evidence="2">cv. Jemalong A17</strain>
    </source>
</reference>
<keyword evidence="3" id="KW-1185">Reference proteome</keyword>
<dbReference type="HOGENOM" id="CLU_1113761_0_0_1"/>
<feature type="non-terminal residue" evidence="1">
    <location>
        <position position="250"/>
    </location>
</feature>
<organism evidence="1 3">
    <name type="scientific">Medicago truncatula</name>
    <name type="common">Barrel medic</name>
    <name type="synonym">Medicago tribuloides</name>
    <dbReference type="NCBI Taxonomy" id="3880"/>
    <lineage>
        <taxon>Eukaryota</taxon>
        <taxon>Viridiplantae</taxon>
        <taxon>Streptophyta</taxon>
        <taxon>Embryophyta</taxon>
        <taxon>Tracheophyta</taxon>
        <taxon>Spermatophyta</taxon>
        <taxon>Magnoliopsida</taxon>
        <taxon>eudicotyledons</taxon>
        <taxon>Gunneridae</taxon>
        <taxon>Pentapetalae</taxon>
        <taxon>rosids</taxon>
        <taxon>fabids</taxon>
        <taxon>Fabales</taxon>
        <taxon>Fabaceae</taxon>
        <taxon>Papilionoideae</taxon>
        <taxon>50 kb inversion clade</taxon>
        <taxon>NPAAA clade</taxon>
        <taxon>Hologalegina</taxon>
        <taxon>IRL clade</taxon>
        <taxon>Trifolieae</taxon>
        <taxon>Medicago</taxon>
    </lineage>
</organism>
<dbReference type="AlphaFoldDB" id="A0A072TP37"/>
<protein>
    <recommendedName>
        <fullName evidence="4">Transcription factor interactor and regulator CCHC(Zn) family</fullName>
    </recommendedName>
</protein>
<evidence type="ECO:0000313" key="2">
    <source>
        <dbReference type="EnsemblPlants" id="KEH15325"/>
    </source>
</evidence>
<dbReference type="EnsemblPlants" id="KEH15325">
    <property type="protein sequence ID" value="KEH15325"/>
    <property type="gene ID" value="MTR_1361s0010"/>
</dbReference>
<name>A0A072TP37_MEDTR</name>